<dbReference type="Proteomes" id="UP000813385">
    <property type="component" value="Unassembled WGS sequence"/>
</dbReference>
<keyword evidence="2" id="KW-1185">Reference proteome</keyword>
<evidence type="ECO:0000313" key="1">
    <source>
        <dbReference type="EMBL" id="KAH7369490.1"/>
    </source>
</evidence>
<proteinExistence type="predicted"/>
<accession>A0A8K0TQF8</accession>
<dbReference type="OrthoDB" id="5979581at2759"/>
<feature type="non-terminal residue" evidence="1">
    <location>
        <position position="1"/>
    </location>
</feature>
<comment type="caution">
    <text evidence="1">The sequence shown here is derived from an EMBL/GenBank/DDBJ whole genome shotgun (WGS) entry which is preliminary data.</text>
</comment>
<evidence type="ECO:0000313" key="2">
    <source>
        <dbReference type="Proteomes" id="UP000813385"/>
    </source>
</evidence>
<sequence>PPKQPSRGWAAGISRSDENDLVLCLQSGNTTYRVRRTQAILQIHSTGRFYIQSASTKAITYISGDRVYQRPHVLNDVLTSVTFGALRYRAEYTRFAQSDSYASKLREYLQTYVGVQISSSMLALTPTPSENRSIKIGRWTTTSGTISTGASGRVSVGIDQTGKTVALKRMTIGLDKKPIIDLEAKLEALTALAVKHKEERILRLVEIITDNTKATNKTADV</sequence>
<organism evidence="1 2">
    <name type="scientific">Plectosphaerella cucumerina</name>
    <dbReference type="NCBI Taxonomy" id="40658"/>
    <lineage>
        <taxon>Eukaryota</taxon>
        <taxon>Fungi</taxon>
        <taxon>Dikarya</taxon>
        <taxon>Ascomycota</taxon>
        <taxon>Pezizomycotina</taxon>
        <taxon>Sordariomycetes</taxon>
        <taxon>Hypocreomycetidae</taxon>
        <taxon>Glomerellales</taxon>
        <taxon>Plectosphaerellaceae</taxon>
        <taxon>Plectosphaerella</taxon>
    </lineage>
</organism>
<dbReference type="AlphaFoldDB" id="A0A8K0TQF8"/>
<feature type="non-terminal residue" evidence="1">
    <location>
        <position position="221"/>
    </location>
</feature>
<protein>
    <submittedName>
        <fullName evidence="1">Uncharacterized protein</fullName>
    </submittedName>
</protein>
<reference evidence="1" key="1">
    <citation type="journal article" date="2021" name="Nat. Commun.">
        <title>Genetic determinants of endophytism in the Arabidopsis root mycobiome.</title>
        <authorList>
            <person name="Mesny F."/>
            <person name="Miyauchi S."/>
            <person name="Thiergart T."/>
            <person name="Pickel B."/>
            <person name="Atanasova L."/>
            <person name="Karlsson M."/>
            <person name="Huettel B."/>
            <person name="Barry K.W."/>
            <person name="Haridas S."/>
            <person name="Chen C."/>
            <person name="Bauer D."/>
            <person name="Andreopoulos W."/>
            <person name="Pangilinan J."/>
            <person name="LaButti K."/>
            <person name="Riley R."/>
            <person name="Lipzen A."/>
            <person name="Clum A."/>
            <person name="Drula E."/>
            <person name="Henrissat B."/>
            <person name="Kohler A."/>
            <person name="Grigoriev I.V."/>
            <person name="Martin F.M."/>
            <person name="Hacquard S."/>
        </authorList>
    </citation>
    <scope>NUCLEOTIDE SEQUENCE</scope>
    <source>
        <strain evidence="1">MPI-CAGE-AT-0016</strain>
    </source>
</reference>
<dbReference type="EMBL" id="JAGPXD010000002">
    <property type="protein sequence ID" value="KAH7369490.1"/>
    <property type="molecule type" value="Genomic_DNA"/>
</dbReference>
<name>A0A8K0TQF8_9PEZI</name>
<gene>
    <name evidence="1" type="ORF">B0T11DRAFT_214973</name>
</gene>